<accession>A0ABQ4SK92</accession>
<gene>
    <name evidence="1" type="ORF">GMJLKIPL_4109</name>
</gene>
<evidence type="ECO:0008006" key="3">
    <source>
        <dbReference type="Google" id="ProtNLM"/>
    </source>
</evidence>
<evidence type="ECO:0000313" key="1">
    <source>
        <dbReference type="EMBL" id="GJE02165.1"/>
    </source>
</evidence>
<dbReference type="Pfam" id="PF13148">
    <property type="entry name" value="DUF3987"/>
    <property type="match status" value="1"/>
</dbReference>
<dbReference type="EMBL" id="BPQQ01000048">
    <property type="protein sequence ID" value="GJE02165.1"/>
    <property type="molecule type" value="Genomic_DNA"/>
</dbReference>
<keyword evidence="2" id="KW-1185">Reference proteome</keyword>
<proteinExistence type="predicted"/>
<dbReference type="RefSeq" id="WP_238237622.1">
    <property type="nucleotide sequence ID" value="NZ_BPQQ01000048.1"/>
</dbReference>
<name>A0ABQ4SK92_9HYPH</name>
<sequence>MKEVSLSASVSNTENLVWATPANQPQLSSEGYEGAPSGMAAASGTTVPIASPIPLVQFDWAEPIPLPTGLAPVMPFDHNNLPDGIAPWVMDIADRMQCPPDFPAVAAIVALGSVLGRQIAIRPKTKDAWKEMPNLWGMVVGRPGMMKTPAMREALRPLKRLEVNARENFQNNLEKYVAELHIHKIRRGAADDQAKKVFKNNLSAIFDYNVPPEPKEPKPKRFIVSDATYEALGAILVDNPNGVLAFRDELVALLRTLDREEYAAARGLYLTAWSGNEGYQFDRIGRGHLQIDAVCISMLGSTQPGKLATYIGRAMNGGDGDDGLIQRFGVLVWPDQTGEWCNVDRLPDSAALNCANKWFEFLSKPDWNTVQPCFDSFDNGRYLGFDAEAAEIFIEWLDVLEKRLRSDTLHVAMESHLAKYRKLVPALALINRMASSSQGSVKAVDLRKAIRLATYLESHAHRAYGAGLRNDAVVAAAILGRIRKGELLNDFTLRDVHQRDWSNLTDREQI</sequence>
<dbReference type="Proteomes" id="UP001055153">
    <property type="component" value="Unassembled WGS sequence"/>
</dbReference>
<reference evidence="1" key="1">
    <citation type="journal article" date="2021" name="Front. Microbiol.">
        <title>Comprehensive Comparative Genomics and Phenotyping of Methylobacterium Species.</title>
        <authorList>
            <person name="Alessa O."/>
            <person name="Ogura Y."/>
            <person name="Fujitani Y."/>
            <person name="Takami H."/>
            <person name="Hayashi T."/>
            <person name="Sahin N."/>
            <person name="Tani A."/>
        </authorList>
    </citation>
    <scope>NUCLEOTIDE SEQUENCE</scope>
    <source>
        <strain evidence="1">DSM 17168</strain>
    </source>
</reference>
<comment type="caution">
    <text evidence="1">The sequence shown here is derived from an EMBL/GenBank/DDBJ whole genome shotgun (WGS) entry which is preliminary data.</text>
</comment>
<organism evidence="1 2">
    <name type="scientific">Methylobacterium isbiliense</name>
    <dbReference type="NCBI Taxonomy" id="315478"/>
    <lineage>
        <taxon>Bacteria</taxon>
        <taxon>Pseudomonadati</taxon>
        <taxon>Pseudomonadota</taxon>
        <taxon>Alphaproteobacteria</taxon>
        <taxon>Hyphomicrobiales</taxon>
        <taxon>Methylobacteriaceae</taxon>
        <taxon>Methylobacterium</taxon>
    </lineage>
</organism>
<reference evidence="1" key="2">
    <citation type="submission" date="2021-08" db="EMBL/GenBank/DDBJ databases">
        <authorList>
            <person name="Tani A."/>
            <person name="Ola A."/>
            <person name="Ogura Y."/>
            <person name="Katsura K."/>
            <person name="Hayashi T."/>
        </authorList>
    </citation>
    <scope>NUCLEOTIDE SEQUENCE</scope>
    <source>
        <strain evidence="1">DSM 17168</strain>
    </source>
</reference>
<dbReference type="InterPro" id="IPR025048">
    <property type="entry name" value="DUF3987"/>
</dbReference>
<evidence type="ECO:0000313" key="2">
    <source>
        <dbReference type="Proteomes" id="UP001055153"/>
    </source>
</evidence>
<protein>
    <recommendedName>
        <fullName evidence="3">DUF3987 domain-containing protein</fullName>
    </recommendedName>
</protein>